<evidence type="ECO:0000256" key="1">
    <source>
        <dbReference type="ARBA" id="ARBA00004141"/>
    </source>
</evidence>
<evidence type="ECO:0000256" key="11">
    <source>
        <dbReference type="ARBA" id="ARBA00023008"/>
    </source>
</evidence>
<evidence type="ECO:0000256" key="2">
    <source>
        <dbReference type="ARBA" id="ARBA00007866"/>
    </source>
</evidence>
<dbReference type="CDD" id="cd13919">
    <property type="entry name" value="CuRO_HCO_II_like_5"/>
    <property type="match status" value="1"/>
</dbReference>
<dbReference type="Proteomes" id="UP000460272">
    <property type="component" value="Unassembled WGS sequence"/>
</dbReference>
<dbReference type="Gene3D" id="1.10.287.90">
    <property type="match status" value="1"/>
</dbReference>
<gene>
    <name evidence="18" type="primary">coxB</name>
    <name evidence="18" type="ORF">EAS64_21765</name>
</gene>
<keyword evidence="19" id="KW-1185">Reference proteome</keyword>
<dbReference type="EC" id="7.1.1.9" evidence="3"/>
<evidence type="ECO:0000313" key="19">
    <source>
        <dbReference type="Proteomes" id="UP000460272"/>
    </source>
</evidence>
<comment type="similarity">
    <text evidence="2">Belongs to the cytochrome c oxidase subunit 2 family.</text>
</comment>
<dbReference type="Gene3D" id="2.60.40.420">
    <property type="entry name" value="Cupredoxins - blue copper proteins"/>
    <property type="match status" value="1"/>
</dbReference>
<keyword evidence="9" id="KW-0249">Electron transport</keyword>
<evidence type="ECO:0000256" key="15">
    <source>
        <dbReference type="ARBA" id="ARBA00047816"/>
    </source>
</evidence>
<dbReference type="InterPro" id="IPR045187">
    <property type="entry name" value="CcO_II"/>
</dbReference>
<evidence type="ECO:0000313" key="18">
    <source>
        <dbReference type="EMBL" id="TVZ03081.1"/>
    </source>
</evidence>
<dbReference type="PANTHER" id="PTHR22888:SF9">
    <property type="entry name" value="CYTOCHROME C OXIDASE SUBUNIT 2"/>
    <property type="match status" value="1"/>
</dbReference>
<evidence type="ECO:0000256" key="7">
    <source>
        <dbReference type="ARBA" id="ARBA00022723"/>
    </source>
</evidence>
<dbReference type="InterPro" id="IPR014222">
    <property type="entry name" value="Cyt_c_oxidase_su2"/>
</dbReference>
<evidence type="ECO:0000259" key="17">
    <source>
        <dbReference type="PROSITE" id="PS50857"/>
    </source>
</evidence>
<dbReference type="PROSITE" id="PS00078">
    <property type="entry name" value="COX2"/>
    <property type="match status" value="1"/>
</dbReference>
<keyword evidence="4" id="KW-0813">Transport</keyword>
<dbReference type="GO" id="GO:0042773">
    <property type="term" value="P:ATP synthesis coupled electron transport"/>
    <property type="evidence" value="ECO:0007669"/>
    <property type="project" value="TreeGrafter"/>
</dbReference>
<keyword evidence="8" id="KW-1278">Translocase</keyword>
<evidence type="ECO:0000256" key="14">
    <source>
        <dbReference type="ARBA" id="ARBA00031399"/>
    </source>
</evidence>
<evidence type="ECO:0000256" key="12">
    <source>
        <dbReference type="ARBA" id="ARBA00023136"/>
    </source>
</evidence>
<dbReference type="InterPro" id="IPR002429">
    <property type="entry name" value="CcO_II-like_C"/>
</dbReference>
<dbReference type="PANTHER" id="PTHR22888">
    <property type="entry name" value="CYTOCHROME C OXIDASE, SUBUNIT II"/>
    <property type="match status" value="1"/>
</dbReference>
<organism evidence="18 19">
    <name type="scientific">Trebonia kvetii</name>
    <dbReference type="NCBI Taxonomy" id="2480626"/>
    <lineage>
        <taxon>Bacteria</taxon>
        <taxon>Bacillati</taxon>
        <taxon>Actinomycetota</taxon>
        <taxon>Actinomycetes</taxon>
        <taxon>Streptosporangiales</taxon>
        <taxon>Treboniaceae</taxon>
        <taxon>Trebonia</taxon>
    </lineage>
</organism>
<feature type="transmembrane region" description="Helical" evidence="16">
    <location>
        <begin position="38"/>
        <end position="57"/>
    </location>
</feature>
<dbReference type="AlphaFoldDB" id="A0A6P2BXU2"/>
<dbReference type="InterPro" id="IPR001505">
    <property type="entry name" value="Copper_CuA"/>
</dbReference>
<comment type="caution">
    <text evidence="18">The sequence shown here is derived from an EMBL/GenBank/DDBJ whole genome shotgun (WGS) entry which is preliminary data.</text>
</comment>
<keyword evidence="7" id="KW-0479">Metal-binding</keyword>
<dbReference type="Pfam" id="PF00116">
    <property type="entry name" value="COX2"/>
    <property type="match status" value="1"/>
</dbReference>
<protein>
    <recommendedName>
        <fullName evidence="3">cytochrome-c oxidase</fullName>
        <ecNumber evidence="3">7.1.1.9</ecNumber>
    </recommendedName>
    <alternativeName>
        <fullName evidence="14">Cytochrome aa3 subunit 2</fullName>
    </alternativeName>
</protein>
<sequence length="248" mass="27748">MLLPLAGCSWNNDLTRMGFPNPITKQGAVTLSLWQGSWVAGLLVGAVVWGIIIWAVIFHRRRGDKLPPQVRYNMPIEILYTVVPFVLIAVLFYYTAKDENTIDALPANPAVTVNVTGFQWSWEFNYPQYKTVGGGSVTTDGYMWGQGPLPLLEIPVNETVQFNLSSPDVIHAFWVPEFLFKRDVIPGHPNHFQITATKTGTYTGHCSELCGLYHSRMLFTLKIVTQDQFKAWIAQQQAAQKTASGSTQ</sequence>
<dbReference type="SUPFAM" id="SSF81464">
    <property type="entry name" value="Cytochrome c oxidase subunit II-like, transmembrane region"/>
    <property type="match status" value="1"/>
</dbReference>
<dbReference type="PRINTS" id="PR01166">
    <property type="entry name" value="CYCOXIDASEII"/>
</dbReference>
<proteinExistence type="inferred from homology"/>
<keyword evidence="10 16" id="KW-1133">Transmembrane helix</keyword>
<comment type="catalytic activity">
    <reaction evidence="15">
        <text>4 Fe(II)-[cytochrome c] + O2 + 8 H(+)(in) = 4 Fe(III)-[cytochrome c] + 2 H2O + 4 H(+)(out)</text>
        <dbReference type="Rhea" id="RHEA:11436"/>
        <dbReference type="Rhea" id="RHEA-COMP:10350"/>
        <dbReference type="Rhea" id="RHEA-COMP:14399"/>
        <dbReference type="ChEBI" id="CHEBI:15377"/>
        <dbReference type="ChEBI" id="CHEBI:15378"/>
        <dbReference type="ChEBI" id="CHEBI:15379"/>
        <dbReference type="ChEBI" id="CHEBI:29033"/>
        <dbReference type="ChEBI" id="CHEBI:29034"/>
        <dbReference type="EC" id="7.1.1.9"/>
    </reaction>
</comment>
<evidence type="ECO:0000256" key="8">
    <source>
        <dbReference type="ARBA" id="ARBA00022967"/>
    </source>
</evidence>
<evidence type="ECO:0000256" key="16">
    <source>
        <dbReference type="SAM" id="Phobius"/>
    </source>
</evidence>
<comment type="function">
    <text evidence="13">Subunits I and II form the functional core of the enzyme complex. Electrons originating in cytochrome c are transferred via heme a and Cu(A) to the binuclear center formed by heme a3 and Cu(B).</text>
</comment>
<keyword evidence="12 16" id="KW-0472">Membrane</keyword>
<evidence type="ECO:0000256" key="5">
    <source>
        <dbReference type="ARBA" id="ARBA00022660"/>
    </source>
</evidence>
<keyword evidence="5" id="KW-0679">Respiratory chain</keyword>
<name>A0A6P2BXU2_9ACTN</name>
<keyword evidence="18" id="KW-0560">Oxidoreductase</keyword>
<evidence type="ECO:0000256" key="13">
    <source>
        <dbReference type="ARBA" id="ARBA00024688"/>
    </source>
</evidence>
<dbReference type="GO" id="GO:0004129">
    <property type="term" value="F:cytochrome-c oxidase activity"/>
    <property type="evidence" value="ECO:0007669"/>
    <property type="project" value="UniProtKB-EC"/>
</dbReference>
<dbReference type="SUPFAM" id="SSF49503">
    <property type="entry name" value="Cupredoxins"/>
    <property type="match status" value="1"/>
</dbReference>
<keyword evidence="6 16" id="KW-0812">Transmembrane</keyword>
<comment type="subcellular location">
    <subcellularLocation>
        <location evidence="1">Membrane</location>
        <topology evidence="1">Multi-pass membrane protein</topology>
    </subcellularLocation>
</comment>
<evidence type="ECO:0000256" key="6">
    <source>
        <dbReference type="ARBA" id="ARBA00022692"/>
    </source>
</evidence>
<evidence type="ECO:0000256" key="4">
    <source>
        <dbReference type="ARBA" id="ARBA00022448"/>
    </source>
</evidence>
<dbReference type="NCBIfam" id="TIGR02866">
    <property type="entry name" value="CoxB"/>
    <property type="match status" value="1"/>
</dbReference>
<dbReference type="GO" id="GO:0005507">
    <property type="term" value="F:copper ion binding"/>
    <property type="evidence" value="ECO:0007669"/>
    <property type="project" value="InterPro"/>
</dbReference>
<dbReference type="PROSITE" id="PS50857">
    <property type="entry name" value="COX2_CUA"/>
    <property type="match status" value="1"/>
</dbReference>
<keyword evidence="11" id="KW-0186">Copper</keyword>
<dbReference type="EMBL" id="RPFW01000004">
    <property type="protein sequence ID" value="TVZ03081.1"/>
    <property type="molecule type" value="Genomic_DNA"/>
</dbReference>
<accession>A0A6P2BXU2</accession>
<dbReference type="OrthoDB" id="9781261at2"/>
<dbReference type="InterPro" id="IPR008972">
    <property type="entry name" value="Cupredoxin"/>
</dbReference>
<evidence type="ECO:0000256" key="3">
    <source>
        <dbReference type="ARBA" id="ARBA00012949"/>
    </source>
</evidence>
<dbReference type="GO" id="GO:0016020">
    <property type="term" value="C:membrane"/>
    <property type="evidence" value="ECO:0007669"/>
    <property type="project" value="UniProtKB-SubCell"/>
</dbReference>
<evidence type="ECO:0000256" key="10">
    <source>
        <dbReference type="ARBA" id="ARBA00022989"/>
    </source>
</evidence>
<feature type="transmembrane region" description="Helical" evidence="16">
    <location>
        <begin position="78"/>
        <end position="96"/>
    </location>
</feature>
<evidence type="ECO:0000256" key="9">
    <source>
        <dbReference type="ARBA" id="ARBA00022982"/>
    </source>
</evidence>
<dbReference type="InterPro" id="IPR036257">
    <property type="entry name" value="Cyt_c_oxidase_su2_TM_sf"/>
</dbReference>
<reference evidence="18 19" key="1">
    <citation type="submission" date="2018-11" db="EMBL/GenBank/DDBJ databases">
        <title>Trebonia kvetii gen.nov., sp.nov., a novel acidophilic actinobacterium, and proposal of the new actinobacterial family Treboniaceae fam. nov.</title>
        <authorList>
            <person name="Rapoport D."/>
            <person name="Sagova-Mareckova M."/>
            <person name="Sedlacek I."/>
            <person name="Provaznik J."/>
            <person name="Kralova S."/>
            <person name="Pavlinic D."/>
            <person name="Benes V."/>
            <person name="Kopecky J."/>
        </authorList>
    </citation>
    <scope>NUCLEOTIDE SEQUENCE [LARGE SCALE GENOMIC DNA]</scope>
    <source>
        <strain evidence="18 19">15Tr583</strain>
    </source>
</reference>
<dbReference type="GO" id="GO:0016491">
    <property type="term" value="F:oxidoreductase activity"/>
    <property type="evidence" value="ECO:0007669"/>
    <property type="project" value="UniProtKB-KW"/>
</dbReference>
<feature type="domain" description="Cytochrome oxidase subunit II copper A binding" evidence="17">
    <location>
        <begin position="108"/>
        <end position="235"/>
    </location>
</feature>